<sequence>MVNPLKRIQKLAIDLTLVVWSRLTFTFPSIEETNQVLQPFIDSLRKTSSANVPTSENIVADPPLNDLVAKVVFSNSTIASDNPPTFTSAKVPKPNGKYDLSDEIMFEDDNTIVSVILIPTTFNLMQKPSSSKPCFDFYLSSSSEESEE</sequence>
<name>A0AA36A2B5_LACSI</name>
<protein>
    <submittedName>
        <fullName evidence="1">Uncharacterized protein</fullName>
    </submittedName>
</protein>
<evidence type="ECO:0000313" key="1">
    <source>
        <dbReference type="EMBL" id="CAI9303158.1"/>
    </source>
</evidence>
<dbReference type="AlphaFoldDB" id="A0AA36A2B5"/>
<proteinExistence type="predicted"/>
<accession>A0AA36A2B5</accession>
<keyword evidence="2" id="KW-1185">Reference proteome</keyword>
<evidence type="ECO:0000313" key="2">
    <source>
        <dbReference type="Proteomes" id="UP001177003"/>
    </source>
</evidence>
<reference evidence="1" key="1">
    <citation type="submission" date="2023-04" db="EMBL/GenBank/DDBJ databases">
        <authorList>
            <person name="Vijverberg K."/>
            <person name="Xiong W."/>
            <person name="Schranz E."/>
        </authorList>
    </citation>
    <scope>NUCLEOTIDE SEQUENCE</scope>
</reference>
<organism evidence="1 2">
    <name type="scientific">Lactuca saligna</name>
    <name type="common">Willowleaf lettuce</name>
    <dbReference type="NCBI Taxonomy" id="75948"/>
    <lineage>
        <taxon>Eukaryota</taxon>
        <taxon>Viridiplantae</taxon>
        <taxon>Streptophyta</taxon>
        <taxon>Embryophyta</taxon>
        <taxon>Tracheophyta</taxon>
        <taxon>Spermatophyta</taxon>
        <taxon>Magnoliopsida</taxon>
        <taxon>eudicotyledons</taxon>
        <taxon>Gunneridae</taxon>
        <taxon>Pentapetalae</taxon>
        <taxon>asterids</taxon>
        <taxon>campanulids</taxon>
        <taxon>Asterales</taxon>
        <taxon>Asteraceae</taxon>
        <taxon>Cichorioideae</taxon>
        <taxon>Cichorieae</taxon>
        <taxon>Lactucinae</taxon>
        <taxon>Lactuca</taxon>
    </lineage>
</organism>
<dbReference type="Proteomes" id="UP001177003">
    <property type="component" value="Chromosome 9"/>
</dbReference>
<gene>
    <name evidence="1" type="ORF">LSALG_LOCUS41613</name>
</gene>
<dbReference type="EMBL" id="OX465085">
    <property type="protein sequence ID" value="CAI9303158.1"/>
    <property type="molecule type" value="Genomic_DNA"/>
</dbReference>